<evidence type="ECO:0000256" key="9">
    <source>
        <dbReference type="ARBA" id="ARBA00047931"/>
    </source>
</evidence>
<keyword evidence="7 10" id="KW-0663">Pyridoxal phosphate</keyword>
<comment type="cofactor">
    <cofactor evidence="1 10">
        <name>pyridoxal 5'-phosphate</name>
        <dbReference type="ChEBI" id="CHEBI:597326"/>
    </cofactor>
</comment>
<keyword evidence="6 12" id="KW-0808">Transferase</keyword>
<evidence type="ECO:0000256" key="6">
    <source>
        <dbReference type="ARBA" id="ARBA00022679"/>
    </source>
</evidence>
<proteinExistence type="inferred from homology"/>
<gene>
    <name evidence="12" type="primary">cysK</name>
    <name evidence="12" type="ORF">GF359_03555</name>
</gene>
<evidence type="ECO:0000256" key="5">
    <source>
        <dbReference type="ARBA" id="ARBA00022605"/>
    </source>
</evidence>
<dbReference type="InterPro" id="IPR050214">
    <property type="entry name" value="Cys_Synth/Cystath_Beta-Synth"/>
</dbReference>
<dbReference type="EC" id="2.5.1.47" evidence="4"/>
<dbReference type="Pfam" id="PF00291">
    <property type="entry name" value="PALP"/>
    <property type="match status" value="1"/>
</dbReference>
<evidence type="ECO:0000256" key="10">
    <source>
        <dbReference type="PIRSR" id="PIRSR605856-51"/>
    </source>
</evidence>
<dbReference type="NCBIfam" id="TIGR01139">
    <property type="entry name" value="cysK"/>
    <property type="match status" value="1"/>
</dbReference>
<keyword evidence="8" id="KW-0198">Cysteine biosynthesis</keyword>
<organism evidence="12 13">
    <name type="scientific">candidate division WOR-3 bacterium</name>
    <dbReference type="NCBI Taxonomy" id="2052148"/>
    <lineage>
        <taxon>Bacteria</taxon>
        <taxon>Bacteria division WOR-3</taxon>
    </lineage>
</organism>
<comment type="pathway">
    <text evidence="2">Amino-acid biosynthesis; L-cysteine biosynthesis; L-cysteine from L-serine: step 2/2.</text>
</comment>
<evidence type="ECO:0000256" key="7">
    <source>
        <dbReference type="ARBA" id="ARBA00022898"/>
    </source>
</evidence>
<dbReference type="GO" id="GO:0005737">
    <property type="term" value="C:cytoplasm"/>
    <property type="evidence" value="ECO:0007669"/>
    <property type="project" value="UniProtKB-ARBA"/>
</dbReference>
<evidence type="ECO:0000259" key="11">
    <source>
        <dbReference type="Pfam" id="PF00291"/>
    </source>
</evidence>
<reference evidence="12" key="1">
    <citation type="submission" date="2019-11" db="EMBL/GenBank/DDBJ databases">
        <title>Microbial mats filling the niche in hypersaline microbial mats.</title>
        <authorList>
            <person name="Wong H.L."/>
            <person name="Macleod F.I."/>
            <person name="White R.A. III"/>
            <person name="Burns B.P."/>
        </authorList>
    </citation>
    <scope>NUCLEOTIDE SEQUENCE</scope>
    <source>
        <strain evidence="12">Bin_327</strain>
    </source>
</reference>
<accession>A0A9D5QCR7</accession>
<evidence type="ECO:0000313" key="12">
    <source>
        <dbReference type="EMBL" id="MBD3364271.1"/>
    </source>
</evidence>
<keyword evidence="5" id="KW-0028">Amino-acid biosynthesis</keyword>
<evidence type="ECO:0000256" key="3">
    <source>
        <dbReference type="ARBA" id="ARBA00007103"/>
    </source>
</evidence>
<protein>
    <recommendedName>
        <fullName evidence="4">cysteine synthase</fullName>
        <ecNumber evidence="4">2.5.1.47</ecNumber>
    </recommendedName>
</protein>
<dbReference type="GO" id="GO:0004124">
    <property type="term" value="F:cysteine synthase activity"/>
    <property type="evidence" value="ECO:0007669"/>
    <property type="project" value="UniProtKB-EC"/>
</dbReference>
<name>A0A9D5QCR7_UNCW3</name>
<dbReference type="AlphaFoldDB" id="A0A9D5QCR7"/>
<dbReference type="InterPro" id="IPR001926">
    <property type="entry name" value="TrpB-like_PALP"/>
</dbReference>
<dbReference type="GO" id="GO:0006535">
    <property type="term" value="P:cysteine biosynthetic process from serine"/>
    <property type="evidence" value="ECO:0007669"/>
    <property type="project" value="InterPro"/>
</dbReference>
<evidence type="ECO:0000256" key="2">
    <source>
        <dbReference type="ARBA" id="ARBA00004962"/>
    </source>
</evidence>
<evidence type="ECO:0000256" key="4">
    <source>
        <dbReference type="ARBA" id="ARBA00012681"/>
    </source>
</evidence>
<dbReference type="NCBIfam" id="TIGR01136">
    <property type="entry name" value="cysKM"/>
    <property type="match status" value="1"/>
</dbReference>
<dbReference type="PANTHER" id="PTHR10314">
    <property type="entry name" value="CYSTATHIONINE BETA-SYNTHASE"/>
    <property type="match status" value="1"/>
</dbReference>
<comment type="catalytic activity">
    <reaction evidence="9">
        <text>O-acetyl-L-serine + hydrogen sulfide = L-cysteine + acetate</text>
        <dbReference type="Rhea" id="RHEA:14829"/>
        <dbReference type="ChEBI" id="CHEBI:29919"/>
        <dbReference type="ChEBI" id="CHEBI:30089"/>
        <dbReference type="ChEBI" id="CHEBI:35235"/>
        <dbReference type="ChEBI" id="CHEBI:58340"/>
        <dbReference type="EC" id="2.5.1.47"/>
    </reaction>
</comment>
<dbReference type="SUPFAM" id="SSF53686">
    <property type="entry name" value="Tryptophan synthase beta subunit-like PLP-dependent enzymes"/>
    <property type="match status" value="1"/>
</dbReference>
<feature type="modified residue" description="N6-(pyridoxal phosphate)lysine" evidence="10">
    <location>
        <position position="43"/>
    </location>
</feature>
<sequence>MNICENLLDLIGNTPMVYLREFGKGLNATLMAKLEMFNPFSIKDRPISYMIAAGERDGKINKDTTIIEATSGNTGLALALVCAVKGYRLIICMSEIQSEERKHLLRILGAELVLTPASKGTKGAKKRAMALLEEIPNSYYIEQHSNPANPLAHQETTARELWEDTDGKIDILVAGLGTSGTLMGTARAIKPKKPEFKVVGVEPEIAPMVSKGIFKPHRQMGTSPGFVPKILDRGLLDEIITVSEEASFETCRELARKEGILAGITSGMTAWAARKLAGRPENEGKLIVAVFADTGERYLSVEGLYT</sequence>
<dbReference type="InterPro" id="IPR036052">
    <property type="entry name" value="TrpB-like_PALP_sf"/>
</dbReference>
<comment type="caution">
    <text evidence="12">The sequence shown here is derived from an EMBL/GenBank/DDBJ whole genome shotgun (WGS) entry which is preliminary data.</text>
</comment>
<dbReference type="EMBL" id="WJKJ01000111">
    <property type="protein sequence ID" value="MBD3364271.1"/>
    <property type="molecule type" value="Genomic_DNA"/>
</dbReference>
<dbReference type="Gene3D" id="3.40.50.1100">
    <property type="match status" value="2"/>
</dbReference>
<feature type="domain" description="Tryptophan synthase beta chain-like PALP" evidence="11">
    <location>
        <begin position="9"/>
        <end position="292"/>
    </location>
</feature>
<dbReference type="FunFam" id="3.40.50.1100:FF:000067">
    <property type="entry name" value="Cysteine synthase"/>
    <property type="match status" value="1"/>
</dbReference>
<dbReference type="CDD" id="cd01561">
    <property type="entry name" value="CBS_like"/>
    <property type="match status" value="1"/>
</dbReference>
<evidence type="ECO:0000313" key="13">
    <source>
        <dbReference type="Proteomes" id="UP000630660"/>
    </source>
</evidence>
<dbReference type="InterPro" id="IPR005859">
    <property type="entry name" value="CysK"/>
</dbReference>
<evidence type="ECO:0000256" key="1">
    <source>
        <dbReference type="ARBA" id="ARBA00001933"/>
    </source>
</evidence>
<dbReference type="InterPro" id="IPR005856">
    <property type="entry name" value="Cys_synth"/>
</dbReference>
<evidence type="ECO:0000256" key="8">
    <source>
        <dbReference type="ARBA" id="ARBA00023192"/>
    </source>
</evidence>
<comment type="similarity">
    <text evidence="3">Belongs to the cysteine synthase/cystathionine beta-synthase family.</text>
</comment>
<dbReference type="Proteomes" id="UP000630660">
    <property type="component" value="Unassembled WGS sequence"/>
</dbReference>